<evidence type="ECO:0000313" key="3">
    <source>
        <dbReference type="Proteomes" id="UP000596145"/>
    </source>
</evidence>
<protein>
    <submittedName>
        <fullName evidence="1">Transcriptional regulator</fullName>
    </submittedName>
</protein>
<evidence type="ECO:0000313" key="1">
    <source>
        <dbReference type="EMBL" id="QQB45705.1"/>
    </source>
</evidence>
<dbReference type="AlphaFoldDB" id="A0A7T4JUC1"/>
<dbReference type="PANTHER" id="PTHR30363">
    <property type="entry name" value="HTH-TYPE TRANSCRIPTIONAL REGULATOR SRLR-RELATED"/>
    <property type="match status" value="1"/>
</dbReference>
<dbReference type="Proteomes" id="UP000617681">
    <property type="component" value="Chromosome"/>
</dbReference>
<dbReference type="Pfam" id="PF13412">
    <property type="entry name" value="HTH_24"/>
    <property type="match status" value="1"/>
</dbReference>
<dbReference type="EMBL" id="CP069534">
    <property type="protein sequence ID" value="QRP69541.1"/>
    <property type="molecule type" value="Genomic_DNA"/>
</dbReference>
<dbReference type="InterPro" id="IPR036388">
    <property type="entry name" value="WH-like_DNA-bd_sf"/>
</dbReference>
<accession>A0A7T4JUC1</accession>
<dbReference type="CDD" id="cd00090">
    <property type="entry name" value="HTH_ARSR"/>
    <property type="match status" value="1"/>
</dbReference>
<dbReference type="Gene3D" id="1.10.10.10">
    <property type="entry name" value="Winged helix-like DNA-binding domain superfamily/Winged helix DNA-binding domain"/>
    <property type="match status" value="1"/>
</dbReference>
<reference evidence="1 3" key="1">
    <citation type="submission" date="2020-12" db="EMBL/GenBank/DDBJ databases">
        <title>FDA dAtabase for Regulatory Grade micrObial Sequences (FDA-ARGOS): Supporting development and validation of Infectious Disease Dx tests.</title>
        <authorList>
            <person name="Sproer C."/>
            <person name="Gronow S."/>
            <person name="Severitt S."/>
            <person name="Schroder I."/>
            <person name="Tallon L."/>
            <person name="Sadzewicz L."/>
            <person name="Zhao X."/>
            <person name="Boylan J."/>
            <person name="Ott S."/>
            <person name="Bowen H."/>
            <person name="Vavikolanu K."/>
            <person name="Mehta A."/>
            <person name="Aluvathingal J."/>
            <person name="Nadendla S."/>
            <person name="Lowell S."/>
            <person name="Myers T."/>
            <person name="Yan Y."/>
            <person name="Sichtig H."/>
        </authorList>
    </citation>
    <scope>NUCLEOTIDE SEQUENCE [LARGE SCALE GENOMIC DNA]</scope>
    <source>
        <strain evidence="1 3">FDAARGOS_1053</strain>
        <strain evidence="2">FDAARGOS_1191</strain>
    </source>
</reference>
<dbReference type="GeneID" id="92760105"/>
<dbReference type="Proteomes" id="UP000596145">
    <property type="component" value="Chromosome"/>
</dbReference>
<gene>
    <name evidence="1" type="ORF">I6I10_09385</name>
    <name evidence="2" type="ORF">I6J21_06755</name>
</gene>
<dbReference type="InterPro" id="IPR011991">
    <property type="entry name" value="ArsR-like_HTH"/>
</dbReference>
<dbReference type="EMBL" id="CP066007">
    <property type="protein sequence ID" value="QQB45705.1"/>
    <property type="molecule type" value="Genomic_DNA"/>
</dbReference>
<dbReference type="OrthoDB" id="3375207at2"/>
<dbReference type="InterPro" id="IPR036390">
    <property type="entry name" value="WH_DNA-bd_sf"/>
</dbReference>
<sequence length="220" mass="23989">MDTRETILNMLLKDGPLAATDLATRLSMSAAGVRRQLDLLEEEGLVTTAPERIKKARGRGRPAKKFILTAKGREQFGHGYDELAVHALRALRQTGGEDAIMMFARQRIEDILQSVEEQTSPKSGLSAAEVEELARRLADQLTEHGYAAEVQENGAGVQLCTHHCPISEVASEFPELCAAEREIVSRILGQHVQPLATIADGNGICTTNIPITPIDRRSNA</sequence>
<dbReference type="PANTHER" id="PTHR30363:SF28">
    <property type="entry name" value="TRANSCRIPTIONAL REGULATORY PROTEIN-RELATED"/>
    <property type="match status" value="1"/>
</dbReference>
<proteinExistence type="predicted"/>
<dbReference type="InterPro" id="IPR050313">
    <property type="entry name" value="Carb_Metab_HTH_regulators"/>
</dbReference>
<dbReference type="RefSeq" id="WP_081446514.1">
    <property type="nucleotide sequence ID" value="NZ_FWWS01000013.1"/>
</dbReference>
<organism evidence="1 3">
    <name type="scientific">Corynebacterium glucuronolyticum</name>
    <dbReference type="NCBI Taxonomy" id="39791"/>
    <lineage>
        <taxon>Bacteria</taxon>
        <taxon>Bacillati</taxon>
        <taxon>Actinomycetota</taxon>
        <taxon>Actinomycetes</taxon>
        <taxon>Mycobacteriales</taxon>
        <taxon>Corynebacteriaceae</taxon>
        <taxon>Corynebacterium</taxon>
    </lineage>
</organism>
<evidence type="ECO:0000313" key="2">
    <source>
        <dbReference type="EMBL" id="QRP69541.1"/>
    </source>
</evidence>
<dbReference type="SUPFAM" id="SSF46785">
    <property type="entry name" value="Winged helix' DNA-binding domain"/>
    <property type="match status" value="1"/>
</dbReference>
<name>A0A7T4JUC1_9CORY</name>